<evidence type="ECO:0000256" key="1">
    <source>
        <dbReference type="ARBA" id="ARBA00005790"/>
    </source>
</evidence>
<dbReference type="HOGENOM" id="CLU_001715_0_2_1"/>
<evidence type="ECO:0000256" key="5">
    <source>
        <dbReference type="ARBA" id="ARBA00022777"/>
    </source>
</evidence>
<keyword evidence="10" id="KW-1185">Reference proteome</keyword>
<dbReference type="AlphaFoldDB" id="T1ELH8"/>
<dbReference type="NCBIfam" id="TIGR03263">
    <property type="entry name" value="guanyl_kin"/>
    <property type="match status" value="1"/>
</dbReference>
<keyword evidence="5" id="KW-0418">Kinase</keyword>
<dbReference type="PANTHER" id="PTHR23117">
    <property type="entry name" value="GUANYLATE KINASE-RELATED"/>
    <property type="match status" value="1"/>
</dbReference>
<keyword evidence="4" id="KW-0547">Nucleotide-binding</keyword>
<keyword evidence="3" id="KW-0808">Transferase</keyword>
<name>T1ELH8_HELRO</name>
<protein>
    <recommendedName>
        <fullName evidence="2">guanylate kinase</fullName>
        <ecNumber evidence="2">2.7.4.8</ecNumber>
    </recommendedName>
</protein>
<dbReference type="OMA" id="NFITHEV"/>
<dbReference type="GeneID" id="20197428"/>
<dbReference type="FunCoup" id="T1ELH8">
    <property type="interactions" value="1764"/>
</dbReference>
<dbReference type="FunFam" id="3.40.50.300:FF:000776">
    <property type="entry name" value="Guanylate kinase 2"/>
    <property type="match status" value="1"/>
</dbReference>
<dbReference type="InterPro" id="IPR008145">
    <property type="entry name" value="GK/Ca_channel_bsu"/>
</dbReference>
<evidence type="ECO:0000256" key="4">
    <source>
        <dbReference type="ARBA" id="ARBA00022741"/>
    </source>
</evidence>
<dbReference type="KEGG" id="hro:HELRODRAFT_155295"/>
<dbReference type="SUPFAM" id="SSF52540">
    <property type="entry name" value="P-loop containing nucleoside triphosphate hydrolases"/>
    <property type="match status" value="1"/>
</dbReference>
<evidence type="ECO:0000313" key="9">
    <source>
        <dbReference type="EnsemblMetazoa" id="HelroP155295"/>
    </source>
</evidence>
<dbReference type="PANTHER" id="PTHR23117:SF13">
    <property type="entry name" value="GUANYLATE KINASE"/>
    <property type="match status" value="1"/>
</dbReference>
<dbReference type="InterPro" id="IPR008144">
    <property type="entry name" value="Guanylate_kin-like_dom"/>
</dbReference>
<dbReference type="CTD" id="20197428"/>
<comment type="similarity">
    <text evidence="1">Belongs to the guanylate kinase family.</text>
</comment>
<dbReference type="Gene3D" id="3.40.50.300">
    <property type="entry name" value="P-loop containing nucleotide triphosphate hydrolases"/>
    <property type="match status" value="1"/>
</dbReference>
<reference evidence="9" key="3">
    <citation type="submission" date="2015-06" db="UniProtKB">
        <authorList>
            <consortium name="EnsemblMetazoa"/>
        </authorList>
    </citation>
    <scope>IDENTIFICATION</scope>
</reference>
<proteinExistence type="inferred from homology"/>
<dbReference type="InterPro" id="IPR020590">
    <property type="entry name" value="Guanylate_kinase_CS"/>
</dbReference>
<dbReference type="InterPro" id="IPR017665">
    <property type="entry name" value="Guanylate_kinase"/>
</dbReference>
<accession>T1ELH8</accession>
<dbReference type="GO" id="GO:0005829">
    <property type="term" value="C:cytosol"/>
    <property type="evidence" value="ECO:0000318"/>
    <property type="project" value="GO_Central"/>
</dbReference>
<dbReference type="CDD" id="cd00071">
    <property type="entry name" value="GMPK"/>
    <property type="match status" value="1"/>
</dbReference>
<reference evidence="10" key="1">
    <citation type="submission" date="2012-12" db="EMBL/GenBank/DDBJ databases">
        <authorList>
            <person name="Hellsten U."/>
            <person name="Grimwood J."/>
            <person name="Chapman J.A."/>
            <person name="Shapiro H."/>
            <person name="Aerts A."/>
            <person name="Otillar R.P."/>
            <person name="Terry A.Y."/>
            <person name="Boore J.L."/>
            <person name="Simakov O."/>
            <person name="Marletaz F."/>
            <person name="Cho S.-J."/>
            <person name="Edsinger-Gonzales E."/>
            <person name="Havlak P."/>
            <person name="Kuo D.-H."/>
            <person name="Larsson T."/>
            <person name="Lv J."/>
            <person name="Arendt D."/>
            <person name="Savage R."/>
            <person name="Osoegawa K."/>
            <person name="de Jong P."/>
            <person name="Lindberg D.R."/>
            <person name="Seaver E.C."/>
            <person name="Weisblat D.A."/>
            <person name="Putnam N.H."/>
            <person name="Grigoriev I.V."/>
            <person name="Rokhsar D.S."/>
        </authorList>
    </citation>
    <scope>NUCLEOTIDE SEQUENCE</scope>
</reference>
<dbReference type="EMBL" id="AMQM01007338">
    <property type="status" value="NOT_ANNOTATED_CDS"/>
    <property type="molecule type" value="Genomic_DNA"/>
</dbReference>
<evidence type="ECO:0000256" key="6">
    <source>
        <dbReference type="ARBA" id="ARBA00022840"/>
    </source>
</evidence>
<dbReference type="Gene3D" id="3.30.63.10">
    <property type="entry name" value="Guanylate Kinase phosphate binding domain"/>
    <property type="match status" value="1"/>
</dbReference>
<dbReference type="InParanoid" id="T1ELH8"/>
<sequence length="202" mass="22687">MTSTKTRPVVFCGPSGAGKSTLLKKLMNEYPNCFAFSVSHTTRHPRPGEVHGKDYYFVSVDEMKKGIDEKLFIEYAQTYGNYYGTSLKAIEDISSSGKICVLDIDTKGVVSVKNSPLCPSYIFIKPPSFEDLVSDRLVTRGTETEDSLKKRLDLANEEMKFCEIPGMFDLVVVNDDIEKAYSSIKMFLQKDIEAVLESQNFT</sequence>
<gene>
    <name evidence="9" type="primary">20197428</name>
    <name evidence="8" type="ORF">HELRODRAFT_155295</name>
</gene>
<dbReference type="InterPro" id="IPR027417">
    <property type="entry name" value="P-loop_NTPase"/>
</dbReference>
<reference evidence="8 10" key="2">
    <citation type="journal article" date="2013" name="Nature">
        <title>Insights into bilaterian evolution from three spiralian genomes.</title>
        <authorList>
            <person name="Simakov O."/>
            <person name="Marletaz F."/>
            <person name="Cho S.J."/>
            <person name="Edsinger-Gonzales E."/>
            <person name="Havlak P."/>
            <person name="Hellsten U."/>
            <person name="Kuo D.H."/>
            <person name="Larsson T."/>
            <person name="Lv J."/>
            <person name="Arendt D."/>
            <person name="Savage R."/>
            <person name="Osoegawa K."/>
            <person name="de Jong P."/>
            <person name="Grimwood J."/>
            <person name="Chapman J.A."/>
            <person name="Shapiro H."/>
            <person name="Aerts A."/>
            <person name="Otillar R.P."/>
            <person name="Terry A.Y."/>
            <person name="Boore J.L."/>
            <person name="Grigoriev I.V."/>
            <person name="Lindberg D.R."/>
            <person name="Seaver E.C."/>
            <person name="Weisblat D.A."/>
            <person name="Putnam N.H."/>
            <person name="Rokhsar D.S."/>
        </authorList>
    </citation>
    <scope>NUCLEOTIDE SEQUENCE</scope>
</reference>
<dbReference type="EMBL" id="KB097599">
    <property type="protein sequence ID" value="ESN93615.1"/>
    <property type="molecule type" value="Genomic_DNA"/>
</dbReference>
<dbReference type="PROSITE" id="PS00856">
    <property type="entry name" value="GUANYLATE_KINASE_1"/>
    <property type="match status" value="1"/>
</dbReference>
<dbReference type="FunFam" id="3.30.63.10:FF:000002">
    <property type="entry name" value="Guanylate kinase 1"/>
    <property type="match status" value="1"/>
</dbReference>
<dbReference type="EnsemblMetazoa" id="HelroT155295">
    <property type="protein sequence ID" value="HelroP155295"/>
    <property type="gene ID" value="HelroG155295"/>
</dbReference>
<dbReference type="Pfam" id="PF00625">
    <property type="entry name" value="Guanylate_kin"/>
    <property type="match status" value="1"/>
</dbReference>
<evidence type="ECO:0000313" key="10">
    <source>
        <dbReference type="Proteomes" id="UP000015101"/>
    </source>
</evidence>
<evidence type="ECO:0000313" key="8">
    <source>
        <dbReference type="EMBL" id="ESN93615.1"/>
    </source>
</evidence>
<dbReference type="RefSeq" id="XP_009028257.1">
    <property type="nucleotide sequence ID" value="XM_009030009.1"/>
</dbReference>
<evidence type="ECO:0000259" key="7">
    <source>
        <dbReference type="PROSITE" id="PS50052"/>
    </source>
</evidence>
<dbReference type="eggNOG" id="KOG0707">
    <property type="taxonomic scope" value="Eukaryota"/>
</dbReference>
<dbReference type="SMART" id="SM00072">
    <property type="entry name" value="GuKc"/>
    <property type="match status" value="1"/>
</dbReference>
<evidence type="ECO:0000256" key="3">
    <source>
        <dbReference type="ARBA" id="ARBA00022679"/>
    </source>
</evidence>
<dbReference type="OrthoDB" id="6334211at2759"/>
<dbReference type="EC" id="2.7.4.8" evidence="2"/>
<dbReference type="STRING" id="6412.T1ELH8"/>
<organism evidence="9 10">
    <name type="scientific">Helobdella robusta</name>
    <name type="common">Californian leech</name>
    <dbReference type="NCBI Taxonomy" id="6412"/>
    <lineage>
        <taxon>Eukaryota</taxon>
        <taxon>Metazoa</taxon>
        <taxon>Spiralia</taxon>
        <taxon>Lophotrochozoa</taxon>
        <taxon>Annelida</taxon>
        <taxon>Clitellata</taxon>
        <taxon>Hirudinea</taxon>
        <taxon>Rhynchobdellida</taxon>
        <taxon>Glossiphoniidae</taxon>
        <taxon>Helobdella</taxon>
    </lineage>
</organism>
<dbReference type="Proteomes" id="UP000015101">
    <property type="component" value="Unassembled WGS sequence"/>
</dbReference>
<evidence type="ECO:0000256" key="2">
    <source>
        <dbReference type="ARBA" id="ARBA00012961"/>
    </source>
</evidence>
<keyword evidence="6" id="KW-0067">ATP-binding</keyword>
<feature type="domain" description="Guanylate kinase-like" evidence="7">
    <location>
        <begin position="6"/>
        <end position="189"/>
    </location>
</feature>
<dbReference type="GO" id="GO:0004385">
    <property type="term" value="F:GMP kinase activity"/>
    <property type="evidence" value="ECO:0000318"/>
    <property type="project" value="GO_Central"/>
</dbReference>
<dbReference type="PROSITE" id="PS50052">
    <property type="entry name" value="GUANYLATE_KINASE_2"/>
    <property type="match status" value="1"/>
</dbReference>
<dbReference type="GO" id="GO:0005524">
    <property type="term" value="F:ATP binding"/>
    <property type="evidence" value="ECO:0007669"/>
    <property type="project" value="UniProtKB-KW"/>
</dbReference>